<gene>
    <name evidence="2" type="ORF">FNU76_23695</name>
</gene>
<proteinExistence type="predicted"/>
<keyword evidence="3" id="KW-1185">Reference proteome</keyword>
<dbReference type="RefSeq" id="WP_144280489.1">
    <property type="nucleotide sequence ID" value="NZ_CP041730.1"/>
</dbReference>
<dbReference type="Proteomes" id="UP000317550">
    <property type="component" value="Chromosome"/>
</dbReference>
<sequence length="109" mass="12615">MRIVLLVKLLGLLLLASPCQADAVRERAFDMRRYLLESHPWIVRDLLDNGKLVVPELACMADVAEADQPAWRKEILQLWRDNPAPFDFASAWLARYPARDWQARRVACQ</sequence>
<evidence type="ECO:0000256" key="1">
    <source>
        <dbReference type="SAM" id="SignalP"/>
    </source>
</evidence>
<dbReference type="AlphaFoldDB" id="A0A516SLU1"/>
<evidence type="ECO:0008006" key="4">
    <source>
        <dbReference type="Google" id="ProtNLM"/>
    </source>
</evidence>
<dbReference type="KEGG" id="cari:FNU76_23695"/>
<evidence type="ECO:0000313" key="3">
    <source>
        <dbReference type="Proteomes" id="UP000317550"/>
    </source>
</evidence>
<dbReference type="EMBL" id="CP041730">
    <property type="protein sequence ID" value="QDQ29109.1"/>
    <property type="molecule type" value="Genomic_DNA"/>
</dbReference>
<name>A0A516SLU1_9NEIS</name>
<organism evidence="2 3">
    <name type="scientific">Chitinimonas arctica</name>
    <dbReference type="NCBI Taxonomy" id="2594795"/>
    <lineage>
        <taxon>Bacteria</taxon>
        <taxon>Pseudomonadati</taxon>
        <taxon>Pseudomonadota</taxon>
        <taxon>Betaproteobacteria</taxon>
        <taxon>Neisseriales</taxon>
        <taxon>Chitinibacteraceae</taxon>
        <taxon>Chitinimonas</taxon>
    </lineage>
</organism>
<feature type="signal peptide" evidence="1">
    <location>
        <begin position="1"/>
        <end position="21"/>
    </location>
</feature>
<accession>A0A516SLU1</accession>
<evidence type="ECO:0000313" key="2">
    <source>
        <dbReference type="EMBL" id="QDQ29109.1"/>
    </source>
</evidence>
<keyword evidence="1" id="KW-0732">Signal</keyword>
<protein>
    <recommendedName>
        <fullName evidence="4">Lytic murein transglycosylase</fullName>
    </recommendedName>
</protein>
<reference evidence="3" key="1">
    <citation type="submission" date="2019-07" db="EMBL/GenBank/DDBJ databases">
        <title>Chitinimonas sp. nov., isolated from Ny-Alesund, arctica soil.</title>
        <authorList>
            <person name="Xu Q."/>
            <person name="Peng F."/>
        </authorList>
    </citation>
    <scope>NUCLEOTIDE SEQUENCE [LARGE SCALE GENOMIC DNA]</scope>
    <source>
        <strain evidence="3">R3-44</strain>
    </source>
</reference>
<feature type="chain" id="PRO_5028415205" description="Lytic murein transglycosylase" evidence="1">
    <location>
        <begin position="22"/>
        <end position="109"/>
    </location>
</feature>